<dbReference type="Pfam" id="PF03311">
    <property type="entry name" value="Cornichon"/>
    <property type="match status" value="1"/>
</dbReference>
<feature type="transmembrane region" description="Helical" evidence="1">
    <location>
        <begin position="15"/>
        <end position="36"/>
    </location>
</feature>
<keyword evidence="5" id="KW-1185">Reference proteome</keyword>
<feature type="transmembrane region" description="Helical" evidence="1">
    <location>
        <begin position="124"/>
        <end position="150"/>
    </location>
</feature>
<dbReference type="InterPro" id="IPR003377">
    <property type="entry name" value="Cornichon"/>
</dbReference>
<feature type="transmembrane region" description="Helical" evidence="1">
    <location>
        <begin position="67"/>
        <end position="94"/>
    </location>
</feature>
<comment type="caution">
    <text evidence="2">The sequence shown here is derived from an EMBL/GenBank/DDBJ whole genome shotgun (WGS) entry which is preliminary data.</text>
</comment>
<evidence type="ECO:0000313" key="3">
    <source>
        <dbReference type="EMBL" id="KAJ6240691.1"/>
    </source>
</evidence>
<dbReference type="GO" id="GO:0016192">
    <property type="term" value="P:vesicle-mediated transport"/>
    <property type="evidence" value="ECO:0007669"/>
    <property type="project" value="InterPro"/>
</dbReference>
<dbReference type="SMART" id="SM01398">
    <property type="entry name" value="Cornichon"/>
    <property type="match status" value="1"/>
</dbReference>
<dbReference type="AlphaFoldDB" id="A0AAV7ZDZ7"/>
<accession>A0AAV7ZDZ7</accession>
<reference evidence="2" key="2">
    <citation type="submission" date="2022-08" db="EMBL/GenBank/DDBJ databases">
        <title>Novel sulphate-reducing endosymbionts in the free-living metamonad Anaeramoeba.</title>
        <authorList>
            <person name="Jerlstrom-Hultqvist J."/>
            <person name="Cepicka I."/>
            <person name="Gallot-Lavallee L."/>
            <person name="Salas-Leiva D."/>
            <person name="Curtis B.A."/>
            <person name="Zahonova K."/>
            <person name="Pipaliya S."/>
            <person name="Dacks J."/>
            <person name="Roger A.J."/>
        </authorList>
    </citation>
    <scope>NUCLEOTIDE SEQUENCE</scope>
    <source>
        <strain evidence="2">Busselton2</strain>
    </source>
</reference>
<reference evidence="3" key="1">
    <citation type="submission" date="2022-08" db="EMBL/GenBank/DDBJ databases">
        <title>Novel sulfate-reducing endosymbionts in the free-living metamonad Anaeramoeba.</title>
        <authorList>
            <person name="Jerlstrom-Hultqvist J."/>
            <person name="Cepicka I."/>
            <person name="Gallot-Lavallee L."/>
            <person name="Salas-Leiva D."/>
            <person name="Curtis B.A."/>
            <person name="Zahonova K."/>
            <person name="Pipaliya S."/>
            <person name="Dacks J."/>
            <person name="Roger A.J."/>
        </authorList>
    </citation>
    <scope>NUCLEOTIDE SEQUENCE</scope>
    <source>
        <strain evidence="3">Schooner1</strain>
    </source>
</reference>
<dbReference type="Proteomes" id="UP001150062">
    <property type="component" value="Unassembled WGS sequence"/>
</dbReference>
<protein>
    <submittedName>
        <fullName evidence="2">Protein cornichon</fullName>
    </submittedName>
</protein>
<proteinExistence type="predicted"/>
<keyword evidence="1" id="KW-1133">Transmembrane helix</keyword>
<evidence type="ECO:0000313" key="2">
    <source>
        <dbReference type="EMBL" id="KAJ3437979.1"/>
    </source>
</evidence>
<sequence>MLILLIFDFDKDCTIYQSLFWICCFGLVLYSFILLISRLLNLAEFNDNVRDTISYCNKLNKSIKTEYLTHFVVCVLLLFSKNFILFLSLAPLVAWHCYKYYKHHHYVDPIELYHSLKEHRKDGIISLIVLSLVLVWLIIKGTICNVNLLLYKNQ</sequence>
<keyword evidence="1" id="KW-0472">Membrane</keyword>
<evidence type="ECO:0000313" key="5">
    <source>
        <dbReference type="Proteomes" id="UP001150062"/>
    </source>
</evidence>
<dbReference type="Proteomes" id="UP001146793">
    <property type="component" value="Unassembled WGS sequence"/>
</dbReference>
<evidence type="ECO:0000313" key="4">
    <source>
        <dbReference type="Proteomes" id="UP001146793"/>
    </source>
</evidence>
<dbReference type="EMBL" id="JAOAOG010000198">
    <property type="protein sequence ID" value="KAJ6240691.1"/>
    <property type="molecule type" value="Genomic_DNA"/>
</dbReference>
<gene>
    <name evidence="2" type="ORF">M0812_17157</name>
    <name evidence="3" type="ORF">M0813_23789</name>
</gene>
<evidence type="ECO:0000256" key="1">
    <source>
        <dbReference type="SAM" id="Phobius"/>
    </source>
</evidence>
<name>A0AAV7ZDZ7_9EUKA</name>
<keyword evidence="1" id="KW-0812">Transmembrane</keyword>
<organism evidence="2 4">
    <name type="scientific">Anaeramoeba flamelloides</name>
    <dbReference type="NCBI Taxonomy" id="1746091"/>
    <lineage>
        <taxon>Eukaryota</taxon>
        <taxon>Metamonada</taxon>
        <taxon>Anaeramoebidae</taxon>
        <taxon>Anaeramoeba</taxon>
    </lineage>
</organism>
<dbReference type="EMBL" id="JANTQA010000033">
    <property type="protein sequence ID" value="KAJ3437979.1"/>
    <property type="molecule type" value="Genomic_DNA"/>
</dbReference>